<evidence type="ECO:0000313" key="2">
    <source>
        <dbReference type="EMBL" id="QRC92229.1"/>
    </source>
</evidence>
<dbReference type="Proteomes" id="UP000663193">
    <property type="component" value="Chromosome 2"/>
</dbReference>
<dbReference type="EMBL" id="CP069024">
    <property type="protein sequence ID" value="QRC92229.1"/>
    <property type="molecule type" value="Genomic_DNA"/>
</dbReference>
<dbReference type="KEGG" id="pno:SNOG_02372"/>
<dbReference type="VEuPathDB" id="FungiDB:JI435_023720"/>
<dbReference type="AlphaFoldDB" id="A0A7U2ESL7"/>
<accession>A0A7U2ESL7</accession>
<gene>
    <name evidence="2" type="ORF">JI435_023720</name>
</gene>
<protein>
    <submittedName>
        <fullName evidence="2">Uncharacterized protein</fullName>
    </submittedName>
</protein>
<feature type="region of interest" description="Disordered" evidence="1">
    <location>
        <begin position="21"/>
        <end position="45"/>
    </location>
</feature>
<evidence type="ECO:0000256" key="1">
    <source>
        <dbReference type="SAM" id="MobiDB-lite"/>
    </source>
</evidence>
<keyword evidence="3" id="KW-1185">Reference proteome</keyword>
<name>A0A7U2ESL7_PHANO</name>
<proteinExistence type="predicted"/>
<reference evidence="3" key="1">
    <citation type="journal article" date="2021" name="BMC Genomics">
        <title>Chromosome-level genome assembly and manually-curated proteome of model necrotroph Parastagonospora nodorum Sn15 reveals a genome-wide trove of candidate effector homologs, and redundancy of virulence-related functions within an accessory chromosome.</title>
        <authorList>
            <person name="Bertazzoni S."/>
            <person name="Jones D.A.B."/>
            <person name="Phan H.T."/>
            <person name="Tan K.-C."/>
            <person name="Hane J.K."/>
        </authorList>
    </citation>
    <scope>NUCLEOTIDE SEQUENCE [LARGE SCALE GENOMIC DNA]</scope>
    <source>
        <strain evidence="3">SN15 / ATCC MYA-4574 / FGSC 10173)</strain>
    </source>
</reference>
<dbReference type="RefSeq" id="XP_001792979.1">
    <property type="nucleotide sequence ID" value="XM_001792927.1"/>
</dbReference>
<sequence length="96" mass="10603">MSSPRTAWSLVQGVHVGAEASSDFARREKETPLSHQPLGRHTSKRCNADNLPSWWVACIGLHCACDGEPWALANSLDVFIALRREASEKRCTRSSP</sequence>
<organism evidence="2 3">
    <name type="scientific">Phaeosphaeria nodorum (strain SN15 / ATCC MYA-4574 / FGSC 10173)</name>
    <name type="common">Glume blotch fungus</name>
    <name type="synonym">Parastagonospora nodorum</name>
    <dbReference type="NCBI Taxonomy" id="321614"/>
    <lineage>
        <taxon>Eukaryota</taxon>
        <taxon>Fungi</taxon>
        <taxon>Dikarya</taxon>
        <taxon>Ascomycota</taxon>
        <taxon>Pezizomycotina</taxon>
        <taxon>Dothideomycetes</taxon>
        <taxon>Pleosporomycetidae</taxon>
        <taxon>Pleosporales</taxon>
        <taxon>Pleosporineae</taxon>
        <taxon>Phaeosphaeriaceae</taxon>
        <taxon>Parastagonospora</taxon>
    </lineage>
</organism>
<evidence type="ECO:0000313" key="3">
    <source>
        <dbReference type="Proteomes" id="UP000663193"/>
    </source>
</evidence>